<proteinExistence type="predicted"/>
<dbReference type="InterPro" id="IPR038750">
    <property type="entry name" value="YczE/YyaS-like"/>
</dbReference>
<gene>
    <name evidence="2" type="ORF">METZ01_LOCUS403648</name>
</gene>
<organism evidence="2">
    <name type="scientific">marine metagenome</name>
    <dbReference type="NCBI Taxonomy" id="408172"/>
    <lineage>
        <taxon>unclassified sequences</taxon>
        <taxon>metagenomes</taxon>
        <taxon>ecological metagenomes</taxon>
    </lineage>
</organism>
<sequence length="231" mass="23927">MNLLRAFFRPARAVPVTTWSAEHPMTFRPPLLSLMFLLAGLWIFGTGHAVLIAAGLGVSPWTTLAQGVAAQTGWTIGFSVLAIGVLVLVAWIPMREWPGLGTILNVVLVAVAIDTTVPHLPVPDSQVFGLLQSAIGVILLAVGSAFYLTANLGPGPRDGLMTGLQRLTKLPIGWVRTGLEVTVLTAGWLLGGVIGIATLMVALGVGPLLARCLSVVDTIGGAPGTGSERGG</sequence>
<dbReference type="AlphaFoldDB" id="A0A382VWF1"/>
<keyword evidence="1" id="KW-0472">Membrane</keyword>
<dbReference type="PANTHER" id="PTHR40078">
    <property type="entry name" value="INTEGRAL MEMBRANE PROTEIN-RELATED"/>
    <property type="match status" value="1"/>
</dbReference>
<reference evidence="2" key="1">
    <citation type="submission" date="2018-05" db="EMBL/GenBank/DDBJ databases">
        <authorList>
            <person name="Lanie J.A."/>
            <person name="Ng W.-L."/>
            <person name="Kazmierczak K.M."/>
            <person name="Andrzejewski T.M."/>
            <person name="Davidsen T.M."/>
            <person name="Wayne K.J."/>
            <person name="Tettelin H."/>
            <person name="Glass J.I."/>
            <person name="Rusch D."/>
            <person name="Podicherti R."/>
            <person name="Tsui H.-C.T."/>
            <person name="Winkler M.E."/>
        </authorList>
    </citation>
    <scope>NUCLEOTIDE SEQUENCE</scope>
</reference>
<feature type="transmembrane region" description="Helical" evidence="1">
    <location>
        <begin position="127"/>
        <end position="148"/>
    </location>
</feature>
<dbReference type="EMBL" id="UINC01155122">
    <property type="protein sequence ID" value="SVD50794.1"/>
    <property type="molecule type" value="Genomic_DNA"/>
</dbReference>
<feature type="transmembrane region" description="Helical" evidence="1">
    <location>
        <begin position="37"/>
        <end position="61"/>
    </location>
</feature>
<evidence type="ECO:0008006" key="3">
    <source>
        <dbReference type="Google" id="ProtNLM"/>
    </source>
</evidence>
<keyword evidence="1" id="KW-1133">Transmembrane helix</keyword>
<name>A0A382VWF1_9ZZZZ</name>
<keyword evidence="1" id="KW-0812">Transmembrane</keyword>
<dbReference type="PANTHER" id="PTHR40078:SF1">
    <property type="entry name" value="INTEGRAL MEMBRANE PROTEIN"/>
    <property type="match status" value="1"/>
</dbReference>
<feature type="transmembrane region" description="Helical" evidence="1">
    <location>
        <begin position="100"/>
        <end position="120"/>
    </location>
</feature>
<feature type="transmembrane region" description="Helical" evidence="1">
    <location>
        <begin position="188"/>
        <end position="210"/>
    </location>
</feature>
<feature type="transmembrane region" description="Helical" evidence="1">
    <location>
        <begin position="73"/>
        <end position="94"/>
    </location>
</feature>
<accession>A0A382VWF1</accession>
<dbReference type="Pfam" id="PF19700">
    <property type="entry name" value="DUF6198"/>
    <property type="match status" value="1"/>
</dbReference>
<protein>
    <recommendedName>
        <fullName evidence="3">Membrane protein YczE</fullName>
    </recommendedName>
</protein>
<evidence type="ECO:0000313" key="2">
    <source>
        <dbReference type="EMBL" id="SVD50794.1"/>
    </source>
</evidence>
<evidence type="ECO:0000256" key="1">
    <source>
        <dbReference type="SAM" id="Phobius"/>
    </source>
</evidence>